<dbReference type="RefSeq" id="WP_113609753.1">
    <property type="nucleotide sequence ID" value="NZ_CAWQMY010000001.1"/>
</dbReference>
<dbReference type="InterPro" id="IPR032687">
    <property type="entry name" value="AraC-type_N"/>
</dbReference>
<sequence>MILLTSTWGCLLKDWIRKENINNEVVETQLSLWKTMGKIPLNEWISLAEKTREIHKVSAAAGIEIGSCISPYHAGILGYLATFCDSVEKAITYYVKYEKLFQTDVCASFFVDEEKGEVELSWPGKLTNLLYEECSASALITFINNYLDYPLQLSSIDFSFHGSTEAKRICERFFSCEINYNSPRYALRTKIEEIRRPLSSSDINLLYYLEKQAMYIMQQQPSLSFLDTLRIRIKDLLKNGDINLDKLCQEISLSPRTFQRRLNAYNTNWKDLVDQVRSELANEYIKDPSISFTKLTSLLGYSEQSSFNRAFYRWFKKTPSEYRVSIK</sequence>
<proteinExistence type="predicted"/>
<protein>
    <submittedName>
        <fullName evidence="5">AraC family transcriptional regulator</fullName>
    </submittedName>
</protein>
<dbReference type="Gene3D" id="1.10.10.60">
    <property type="entry name" value="Homeodomain-like"/>
    <property type="match status" value="1"/>
</dbReference>
<dbReference type="SUPFAM" id="SSF46689">
    <property type="entry name" value="Homeodomain-like"/>
    <property type="match status" value="1"/>
</dbReference>
<feature type="domain" description="HTH araC/xylS-type" evidence="4">
    <location>
        <begin position="227"/>
        <end position="325"/>
    </location>
</feature>
<evidence type="ECO:0000259" key="4">
    <source>
        <dbReference type="PROSITE" id="PS01124"/>
    </source>
</evidence>
<evidence type="ECO:0000256" key="3">
    <source>
        <dbReference type="ARBA" id="ARBA00023163"/>
    </source>
</evidence>
<dbReference type="GO" id="GO:0003677">
    <property type="term" value="F:DNA binding"/>
    <property type="evidence" value="ECO:0007669"/>
    <property type="project" value="UniProtKB-KW"/>
</dbReference>
<name>A0ABD7G0M0_9VIBR</name>
<dbReference type="Pfam" id="PF12833">
    <property type="entry name" value="HTH_18"/>
    <property type="match status" value="1"/>
</dbReference>
<dbReference type="Proteomes" id="UP000252199">
    <property type="component" value="Unassembled WGS sequence"/>
</dbReference>
<evidence type="ECO:0000313" key="5">
    <source>
        <dbReference type="EMBL" id="RBM72739.1"/>
    </source>
</evidence>
<dbReference type="InterPro" id="IPR018060">
    <property type="entry name" value="HTH_AraC"/>
</dbReference>
<keyword evidence="2" id="KW-0238">DNA-binding</keyword>
<evidence type="ECO:0000256" key="1">
    <source>
        <dbReference type="ARBA" id="ARBA00023015"/>
    </source>
</evidence>
<comment type="caution">
    <text evidence="5">The sequence shown here is derived from an EMBL/GenBank/DDBJ whole genome shotgun (WGS) entry which is preliminary data.</text>
</comment>
<dbReference type="Pfam" id="PF12625">
    <property type="entry name" value="Arabinose_bd"/>
    <property type="match status" value="1"/>
</dbReference>
<dbReference type="PANTHER" id="PTHR47894">
    <property type="entry name" value="HTH-TYPE TRANSCRIPTIONAL REGULATOR GADX"/>
    <property type="match status" value="1"/>
</dbReference>
<reference evidence="5 6" key="1">
    <citation type="submission" date="2018-06" db="EMBL/GenBank/DDBJ databases">
        <title>Draft genome sequences of nine Vibrio sp. clinical isolates from across the United States representing the closest known relative of Vibrio cholerae.</title>
        <authorList>
            <person name="Islam M.T."/>
            <person name="Liang K."/>
            <person name="Im M.S."/>
            <person name="Winkjer J."/>
            <person name="Busby S."/>
            <person name="Batra D."/>
            <person name="Rowe L."/>
            <person name="Tarr C.L."/>
            <person name="Boucher Y."/>
        </authorList>
    </citation>
    <scope>NUCLEOTIDE SEQUENCE [LARGE SCALE GENOMIC DNA]</scope>
    <source>
        <strain evidence="5 6">2017V-1110</strain>
    </source>
</reference>
<gene>
    <name evidence="5" type="ORF">DLR72_00220</name>
</gene>
<keyword evidence="1" id="KW-0805">Transcription regulation</keyword>
<dbReference type="EMBL" id="QKKU01000001">
    <property type="protein sequence ID" value="RBM72739.1"/>
    <property type="molecule type" value="Genomic_DNA"/>
</dbReference>
<dbReference type="PROSITE" id="PS01124">
    <property type="entry name" value="HTH_ARAC_FAMILY_2"/>
    <property type="match status" value="1"/>
</dbReference>
<evidence type="ECO:0000313" key="6">
    <source>
        <dbReference type="Proteomes" id="UP000252199"/>
    </source>
</evidence>
<dbReference type="PANTHER" id="PTHR47894:SF4">
    <property type="entry name" value="HTH-TYPE TRANSCRIPTIONAL REGULATOR GADX"/>
    <property type="match status" value="1"/>
</dbReference>
<keyword evidence="3" id="KW-0804">Transcription</keyword>
<evidence type="ECO:0000256" key="2">
    <source>
        <dbReference type="ARBA" id="ARBA00023125"/>
    </source>
</evidence>
<dbReference type="InterPro" id="IPR009057">
    <property type="entry name" value="Homeodomain-like_sf"/>
</dbReference>
<organism evidence="5 6">
    <name type="scientific">Vibrio paracholerae</name>
    <dbReference type="NCBI Taxonomy" id="650003"/>
    <lineage>
        <taxon>Bacteria</taxon>
        <taxon>Pseudomonadati</taxon>
        <taxon>Pseudomonadota</taxon>
        <taxon>Gammaproteobacteria</taxon>
        <taxon>Vibrionales</taxon>
        <taxon>Vibrionaceae</taxon>
        <taxon>Vibrio</taxon>
    </lineage>
</organism>
<dbReference type="AlphaFoldDB" id="A0ABD7G0M0"/>
<dbReference type="SMART" id="SM00342">
    <property type="entry name" value="HTH_ARAC"/>
    <property type="match status" value="1"/>
</dbReference>
<accession>A0ABD7G0M0</accession>